<protein>
    <submittedName>
        <fullName evidence="2">Uncharacterized protein</fullName>
    </submittedName>
</protein>
<evidence type="ECO:0000256" key="1">
    <source>
        <dbReference type="SAM" id="MobiDB-lite"/>
    </source>
</evidence>
<dbReference type="AlphaFoldDB" id="A0A0G4H6G8"/>
<gene>
    <name evidence="2" type="ORF">Cvel_5781</name>
</gene>
<evidence type="ECO:0000313" key="2">
    <source>
        <dbReference type="EMBL" id="CEM39457.1"/>
    </source>
</evidence>
<organism evidence="2">
    <name type="scientific">Chromera velia CCMP2878</name>
    <dbReference type="NCBI Taxonomy" id="1169474"/>
    <lineage>
        <taxon>Eukaryota</taxon>
        <taxon>Sar</taxon>
        <taxon>Alveolata</taxon>
        <taxon>Colpodellida</taxon>
        <taxon>Chromeraceae</taxon>
        <taxon>Chromera</taxon>
    </lineage>
</organism>
<feature type="compositionally biased region" description="Basic residues" evidence="1">
    <location>
        <begin position="18"/>
        <end position="30"/>
    </location>
</feature>
<reference evidence="2" key="1">
    <citation type="submission" date="2014-11" db="EMBL/GenBank/DDBJ databases">
        <authorList>
            <person name="Otto D Thomas"/>
            <person name="Naeem Raeece"/>
        </authorList>
    </citation>
    <scope>NUCLEOTIDE SEQUENCE</scope>
</reference>
<name>A0A0G4H6G8_9ALVE</name>
<dbReference type="EMBL" id="CDMZ01001931">
    <property type="protein sequence ID" value="CEM39457.1"/>
    <property type="molecule type" value="Genomic_DNA"/>
</dbReference>
<accession>A0A0G4H6G8</accession>
<feature type="region of interest" description="Disordered" evidence="1">
    <location>
        <begin position="1"/>
        <end position="51"/>
    </location>
</feature>
<dbReference type="VEuPathDB" id="CryptoDB:Cvel_5781"/>
<feature type="compositionally biased region" description="Polar residues" evidence="1">
    <location>
        <begin position="1"/>
        <end position="13"/>
    </location>
</feature>
<sequence>MLSWRNQSRSARQTQREKGHKQRSRVRAHASHGVGPDGAAEPPSLQSTQQPFSKAVKVASISVDVSVDEIKWNVRQVTTTLLQEGEIGNIRVTELSAGTKGRARTRACFVACGSGDICLQSLWNLVESSRI</sequence>
<proteinExistence type="predicted"/>